<dbReference type="Proteomes" id="UP001165121">
    <property type="component" value="Unassembled WGS sequence"/>
</dbReference>
<name>A0A9W6WPD8_9STRA</name>
<comment type="caution">
    <text evidence="2">The sequence shown here is derived from an EMBL/GenBank/DDBJ whole genome shotgun (WGS) entry which is preliminary data.</text>
</comment>
<feature type="compositionally biased region" description="Basic and acidic residues" evidence="1">
    <location>
        <begin position="230"/>
        <end position="244"/>
    </location>
</feature>
<feature type="compositionally biased region" description="Polar residues" evidence="1">
    <location>
        <begin position="198"/>
        <end position="215"/>
    </location>
</feature>
<evidence type="ECO:0000313" key="2">
    <source>
        <dbReference type="EMBL" id="GMF21632.1"/>
    </source>
</evidence>
<feature type="compositionally biased region" description="Basic and acidic residues" evidence="1">
    <location>
        <begin position="57"/>
        <end position="67"/>
    </location>
</feature>
<feature type="compositionally biased region" description="Polar residues" evidence="1">
    <location>
        <begin position="91"/>
        <end position="101"/>
    </location>
</feature>
<evidence type="ECO:0000313" key="3">
    <source>
        <dbReference type="Proteomes" id="UP001165121"/>
    </source>
</evidence>
<evidence type="ECO:0000256" key="1">
    <source>
        <dbReference type="SAM" id="MobiDB-lite"/>
    </source>
</evidence>
<accession>A0A9W6WPD8</accession>
<feature type="region of interest" description="Disordered" evidence="1">
    <location>
        <begin position="197"/>
        <end position="261"/>
    </location>
</feature>
<sequence>MWFAGDRTPRLQGFVSVGSRRYMEWQDLALQATNDDARWQNRLGHCLSPWSSAPSTRRREPSCEGRIQHASRPPRSDHPEGGGGRQDKSSLDPTEQPNTKDTVAPARVSEARRQNPVQRSSPDPDGMVTGERSRDPDPGDDQLKGDDNQNPDQAIGDLLALLNSMPDLGFSSATQDPERARNPAVGEETVLVVAVSGGNHSETGNGPPNSGSIGETKTPDPADLRVLVDGQRKPVVDSHRERDQAPGPTDTLDPEPDDSTADEQVCYHERGDLYAEDVATEMAVLPEVTSTTEAGTIEDIQVGIQILTHLKK</sequence>
<dbReference type="OrthoDB" id="140979at2759"/>
<feature type="compositionally biased region" description="Basic and acidic residues" evidence="1">
    <location>
        <begin position="131"/>
        <end position="147"/>
    </location>
</feature>
<organism evidence="2 3">
    <name type="scientific">Phytophthora fragariaefolia</name>
    <dbReference type="NCBI Taxonomy" id="1490495"/>
    <lineage>
        <taxon>Eukaryota</taxon>
        <taxon>Sar</taxon>
        <taxon>Stramenopiles</taxon>
        <taxon>Oomycota</taxon>
        <taxon>Peronosporomycetes</taxon>
        <taxon>Peronosporales</taxon>
        <taxon>Peronosporaceae</taxon>
        <taxon>Phytophthora</taxon>
    </lineage>
</organism>
<feature type="compositionally biased region" description="Basic and acidic residues" evidence="1">
    <location>
        <begin position="74"/>
        <end position="90"/>
    </location>
</feature>
<proteinExistence type="predicted"/>
<reference evidence="2" key="1">
    <citation type="submission" date="2023-04" db="EMBL/GenBank/DDBJ databases">
        <title>Phytophthora fragariaefolia NBRC 109709.</title>
        <authorList>
            <person name="Ichikawa N."/>
            <person name="Sato H."/>
            <person name="Tonouchi N."/>
        </authorList>
    </citation>
    <scope>NUCLEOTIDE SEQUENCE</scope>
    <source>
        <strain evidence="2">NBRC 109709</strain>
    </source>
</reference>
<feature type="compositionally biased region" description="Acidic residues" evidence="1">
    <location>
        <begin position="252"/>
        <end position="261"/>
    </location>
</feature>
<dbReference type="AlphaFoldDB" id="A0A9W6WPD8"/>
<protein>
    <submittedName>
        <fullName evidence="2">Unnamed protein product</fullName>
    </submittedName>
</protein>
<dbReference type="EMBL" id="BSXT01000233">
    <property type="protein sequence ID" value="GMF21632.1"/>
    <property type="molecule type" value="Genomic_DNA"/>
</dbReference>
<feature type="region of interest" description="Disordered" evidence="1">
    <location>
        <begin position="46"/>
        <end position="156"/>
    </location>
</feature>
<keyword evidence="3" id="KW-1185">Reference proteome</keyword>
<gene>
    <name evidence="2" type="ORF">Pfra01_000293400</name>
</gene>